<evidence type="ECO:0000256" key="7">
    <source>
        <dbReference type="SAM" id="MobiDB-lite"/>
    </source>
</evidence>
<dbReference type="AlphaFoldDB" id="A0A381TXE4"/>
<evidence type="ECO:0000313" key="9">
    <source>
        <dbReference type="EMBL" id="SVA20675.1"/>
    </source>
</evidence>
<dbReference type="GO" id="GO:0005829">
    <property type="term" value="C:cytosol"/>
    <property type="evidence" value="ECO:0007669"/>
    <property type="project" value="TreeGrafter"/>
</dbReference>
<dbReference type="SUPFAM" id="SSF50447">
    <property type="entry name" value="Translation proteins"/>
    <property type="match status" value="2"/>
</dbReference>
<dbReference type="SUPFAM" id="SSF52156">
    <property type="entry name" value="Initiation factor IF2/eIF5b, domain 3"/>
    <property type="match status" value="1"/>
</dbReference>
<dbReference type="GO" id="GO:0003743">
    <property type="term" value="F:translation initiation factor activity"/>
    <property type="evidence" value="ECO:0007669"/>
    <property type="project" value="UniProtKB-KW"/>
</dbReference>
<feature type="compositionally biased region" description="Basic residues" evidence="7">
    <location>
        <begin position="55"/>
        <end position="84"/>
    </location>
</feature>
<dbReference type="InterPro" id="IPR000795">
    <property type="entry name" value="T_Tr_GTP-bd_dom"/>
</dbReference>
<protein>
    <recommendedName>
        <fullName evidence="8">Tr-type G domain-containing protein</fullName>
    </recommendedName>
</protein>
<comment type="similarity">
    <text evidence="1">Belongs to the TRAFAC class translation factor GTPase superfamily. Classic translation factor GTPase family. IF-2 subfamily.</text>
</comment>
<dbReference type="InterPro" id="IPR044145">
    <property type="entry name" value="IF2_II"/>
</dbReference>
<evidence type="ECO:0000256" key="6">
    <source>
        <dbReference type="ARBA" id="ARBA00025162"/>
    </source>
</evidence>
<evidence type="ECO:0000256" key="3">
    <source>
        <dbReference type="ARBA" id="ARBA00022741"/>
    </source>
</evidence>
<dbReference type="InterPro" id="IPR036925">
    <property type="entry name" value="TIF_IF2_dom3_sf"/>
</dbReference>
<dbReference type="InterPro" id="IPR027417">
    <property type="entry name" value="P-loop_NTPase"/>
</dbReference>
<dbReference type="Pfam" id="PF11987">
    <property type="entry name" value="IF-2"/>
    <property type="match status" value="1"/>
</dbReference>
<dbReference type="GO" id="GO:0005525">
    <property type="term" value="F:GTP binding"/>
    <property type="evidence" value="ECO:0007669"/>
    <property type="project" value="UniProtKB-KW"/>
</dbReference>
<dbReference type="SUPFAM" id="SSF52540">
    <property type="entry name" value="P-loop containing nucleoside triphosphate hydrolases"/>
    <property type="match status" value="1"/>
</dbReference>
<dbReference type="PROSITE" id="PS51722">
    <property type="entry name" value="G_TR_2"/>
    <property type="match status" value="1"/>
</dbReference>
<dbReference type="HAMAP" id="MF_00100_B">
    <property type="entry name" value="IF_2_B"/>
    <property type="match status" value="1"/>
</dbReference>
<evidence type="ECO:0000256" key="4">
    <source>
        <dbReference type="ARBA" id="ARBA00022917"/>
    </source>
</evidence>
<evidence type="ECO:0000256" key="2">
    <source>
        <dbReference type="ARBA" id="ARBA00022540"/>
    </source>
</evidence>
<dbReference type="Gene3D" id="3.40.50.10050">
    <property type="entry name" value="Translation initiation factor IF- 2, domain 3"/>
    <property type="match status" value="1"/>
</dbReference>
<dbReference type="FunFam" id="3.40.50.300:FF:000019">
    <property type="entry name" value="Translation initiation factor IF-2"/>
    <property type="match status" value="1"/>
</dbReference>
<evidence type="ECO:0000256" key="5">
    <source>
        <dbReference type="ARBA" id="ARBA00023134"/>
    </source>
</evidence>
<keyword evidence="2" id="KW-0396">Initiation factor</keyword>
<dbReference type="CDD" id="cd03702">
    <property type="entry name" value="IF2_mtIF2_II"/>
    <property type="match status" value="1"/>
</dbReference>
<dbReference type="InterPro" id="IPR053905">
    <property type="entry name" value="EF-G-like_DII"/>
</dbReference>
<keyword evidence="5" id="KW-0342">GTP-binding</keyword>
<feature type="compositionally biased region" description="Basic and acidic residues" evidence="7">
    <location>
        <begin position="85"/>
        <end position="94"/>
    </location>
</feature>
<dbReference type="InterPro" id="IPR015760">
    <property type="entry name" value="TIF_IF2"/>
</dbReference>
<dbReference type="NCBIfam" id="TIGR00487">
    <property type="entry name" value="IF-2"/>
    <property type="match status" value="1"/>
</dbReference>
<gene>
    <name evidence="9" type="ORF">METZ01_LOCUS73529</name>
</gene>
<dbReference type="Gene3D" id="2.40.30.10">
    <property type="entry name" value="Translation factors"/>
    <property type="match status" value="2"/>
</dbReference>
<dbReference type="FunFam" id="2.40.30.10:FF:000054">
    <property type="entry name" value="Translation initiation factor IF-2"/>
    <property type="match status" value="1"/>
</dbReference>
<feature type="domain" description="Tr-type G" evidence="8">
    <location>
        <begin position="284"/>
        <end position="453"/>
    </location>
</feature>
<dbReference type="CDD" id="cd03692">
    <property type="entry name" value="mtIF2_IVc"/>
    <property type="match status" value="1"/>
</dbReference>
<evidence type="ECO:0000256" key="1">
    <source>
        <dbReference type="ARBA" id="ARBA00007733"/>
    </source>
</evidence>
<dbReference type="Pfam" id="PF00009">
    <property type="entry name" value="GTP_EFTU"/>
    <property type="match status" value="1"/>
</dbReference>
<dbReference type="InterPro" id="IPR006847">
    <property type="entry name" value="IF2_N"/>
</dbReference>
<dbReference type="NCBIfam" id="TIGR00231">
    <property type="entry name" value="small_GTP"/>
    <property type="match status" value="1"/>
</dbReference>
<feature type="compositionally biased region" description="Basic and acidic residues" evidence="7">
    <location>
        <begin position="126"/>
        <end position="137"/>
    </location>
</feature>
<feature type="compositionally biased region" description="Basic and acidic residues" evidence="7">
    <location>
        <begin position="147"/>
        <end position="183"/>
    </location>
</feature>
<dbReference type="Gene3D" id="3.40.50.300">
    <property type="entry name" value="P-loop containing nucleotide triphosphate hydrolases"/>
    <property type="match status" value="1"/>
</dbReference>
<dbReference type="EMBL" id="UINC01005337">
    <property type="protein sequence ID" value="SVA20675.1"/>
    <property type="molecule type" value="Genomic_DNA"/>
</dbReference>
<dbReference type="InterPro" id="IPR023115">
    <property type="entry name" value="TIF_IF2_dom3"/>
</dbReference>
<dbReference type="InterPro" id="IPR005225">
    <property type="entry name" value="Small_GTP-bd"/>
</dbReference>
<dbReference type="Gene3D" id="1.10.10.2480">
    <property type="match status" value="1"/>
</dbReference>
<dbReference type="FunFam" id="3.40.50.10050:FF:000001">
    <property type="entry name" value="Translation initiation factor IF-2"/>
    <property type="match status" value="1"/>
</dbReference>
<dbReference type="InterPro" id="IPR000178">
    <property type="entry name" value="TF_IF2_bacterial-like"/>
</dbReference>
<name>A0A381TXE4_9ZZZZ</name>
<feature type="compositionally biased region" description="Basic residues" evidence="7">
    <location>
        <begin position="95"/>
        <end position="118"/>
    </location>
</feature>
<dbReference type="PANTHER" id="PTHR43381:SF5">
    <property type="entry name" value="TR-TYPE G DOMAIN-CONTAINING PROTEIN"/>
    <property type="match status" value="1"/>
</dbReference>
<dbReference type="FunFam" id="2.40.30.10:FF:000008">
    <property type="entry name" value="Translation initiation factor IF-2"/>
    <property type="match status" value="1"/>
</dbReference>
<keyword evidence="4" id="KW-0648">Protein biosynthesis</keyword>
<dbReference type="Pfam" id="PF04760">
    <property type="entry name" value="IF2_N"/>
    <property type="match status" value="2"/>
</dbReference>
<dbReference type="CDD" id="cd01887">
    <property type="entry name" value="IF2_eIF5B"/>
    <property type="match status" value="1"/>
</dbReference>
<comment type="function">
    <text evidence="6">One of the essential components for the initiation of protein synthesis. Protects formylmethionyl-tRNA from spontaneous hydrolysis and promotes its binding to the 30S ribosomal subunits. Also involved in the hydrolysis of GTP during the formation of the 70S ribosomal complex.</text>
</comment>
<accession>A0A381TXE4</accession>
<dbReference type="PANTHER" id="PTHR43381">
    <property type="entry name" value="TRANSLATION INITIATION FACTOR IF-2-RELATED"/>
    <property type="match status" value="1"/>
</dbReference>
<sequence length="782" mass="86643">MGKIRINKLALELNVQNDRILDALKDMGQAVKNYMSSIDDKTADEIRELFTPKPPSKKVTPKTTKKSTTKKITTKSKSKKTKATTKKEPSEKKAPKVKPKTAKTTKKKSTTTLKKTKVAKTTSKPPTKDQAKQEPIKVFKKTGLKITKHEEKPAEVEKKPAATKDKPAASQKKLAEEKSEKKAPTQPPKPEQLPTEVKEEAFEIAQLPENIMIRDLAEKLRCSPNDIIKELMGLGVMATINQSLSFEVASKVADQRGFEVELIKDKSAIDFEEEEKENPKDLCSRPPIVTIMGHVDHGKTSLLDAIRKTNVTEAEAGGITQHIGAYRAKIKDQFITFLDTPGHEAFTAMRARGAQVTDIVILVVAADDGIKPQTKEAIDHAHAGNVPILVAINKIDKPEAKPEEVKKQLAEVGLLPEDWGGQTMFTEVSAIQETGIEHLLELVLLQAEIMELKANPTLRPQGIVIESKLDKGRGPVATVIVQKGTLTVGQPFVVGPYFGKVRALINDSGNKTPKATPAMPVEIVGMPEVPQPGDKFYVVEDERKARQYSEMRLKKRREVQLAESAKVTMEDLHDQIAEGKIKVLNLIVKADTQGSIAAVQEAFSKLETEEIRFKIIHDGVGGITESDILLSSASNAITIGFNVRPTDKADELAMREKIDVRLYSVIYEAIEDMKKALEGLLAPKFKELIIGRAEVREVFNLPKIGSIAGCHVSQGKMERNLEARLIRDSVVVYQGKILSIRRFKEDVKEVQQGYECGLSLENFQDIKQGDVVEPYILEEIKI</sequence>
<proteinExistence type="inferred from homology"/>
<organism evidence="9">
    <name type="scientific">marine metagenome</name>
    <dbReference type="NCBI Taxonomy" id="408172"/>
    <lineage>
        <taxon>unclassified sequences</taxon>
        <taxon>metagenomes</taxon>
        <taxon>ecological metagenomes</taxon>
    </lineage>
</organism>
<reference evidence="9" key="1">
    <citation type="submission" date="2018-05" db="EMBL/GenBank/DDBJ databases">
        <authorList>
            <person name="Lanie J.A."/>
            <person name="Ng W.-L."/>
            <person name="Kazmierczak K.M."/>
            <person name="Andrzejewski T.M."/>
            <person name="Davidsen T.M."/>
            <person name="Wayne K.J."/>
            <person name="Tettelin H."/>
            <person name="Glass J.I."/>
            <person name="Rusch D."/>
            <person name="Podicherti R."/>
            <person name="Tsui H.-C.T."/>
            <person name="Winkler M.E."/>
        </authorList>
    </citation>
    <scope>NUCLEOTIDE SEQUENCE</scope>
</reference>
<evidence type="ECO:0000259" key="8">
    <source>
        <dbReference type="PROSITE" id="PS51722"/>
    </source>
</evidence>
<keyword evidence="3" id="KW-0547">Nucleotide-binding</keyword>
<dbReference type="Pfam" id="PF22042">
    <property type="entry name" value="EF-G_D2"/>
    <property type="match status" value="1"/>
</dbReference>
<feature type="region of interest" description="Disordered" evidence="7">
    <location>
        <begin position="48"/>
        <end position="195"/>
    </location>
</feature>
<dbReference type="GO" id="GO:0003924">
    <property type="term" value="F:GTPase activity"/>
    <property type="evidence" value="ECO:0007669"/>
    <property type="project" value="InterPro"/>
</dbReference>
<dbReference type="InterPro" id="IPR009000">
    <property type="entry name" value="Transl_B-barrel_sf"/>
</dbReference>